<protein>
    <submittedName>
        <fullName evidence="3">Uncharacterized protein</fullName>
    </submittedName>
</protein>
<evidence type="ECO:0000313" key="4">
    <source>
        <dbReference type="Proteomes" id="UP000298030"/>
    </source>
</evidence>
<keyword evidence="2" id="KW-0812">Transmembrane</keyword>
<dbReference type="OrthoDB" id="2564485at2759"/>
<dbReference type="Proteomes" id="UP000298030">
    <property type="component" value="Unassembled WGS sequence"/>
</dbReference>
<evidence type="ECO:0000256" key="2">
    <source>
        <dbReference type="SAM" id="Phobius"/>
    </source>
</evidence>
<comment type="caution">
    <text evidence="3">The sequence shown here is derived from an EMBL/GenBank/DDBJ whole genome shotgun (WGS) entry which is preliminary data.</text>
</comment>
<evidence type="ECO:0000256" key="1">
    <source>
        <dbReference type="SAM" id="MobiDB-lite"/>
    </source>
</evidence>
<sequence>MSQRKETDSGAVERAESSRQGTLRGSGPWPKAFVELNFSAAATLKLNSLEFCRHNGTSPHHDRIWYLARGAFSAGHDLFECQGVEQTKVTTRTLEKFFYTTLEFISETQGARLIAEREEARLHNVQFDGNTNINETQSFWFHVFVQAPKSGTLCERRVFNVSESVVTNASIFEWKIVAVNRPTAGHASIAYNGAITRGVEIDAYAACRGQDNLSEVILSTALTFSPLPGQRGPLLRNVRYRSRDPLSVNLMDIAHRPGKPVAQQLFNPSPTVDQGAGGLVETPLVRSVESGLYTYLATQLRVSTAEGGDGPAASVFDPWGFSGYNSDSAFDVFHVPGPSVLQTVYACRLLRRRSTGNLIVTVFVATAGMFTSGWAFFIFMARYFADRQKGWGQGGNECHRRVMQLNRLSQWEQWGARTVAYTFLSTLHLLEGRLLRGPCFLLIELIIDSGVPLAELGTLVSPSTGTSLS</sequence>
<name>A0A4Y7SZD4_COPMI</name>
<feature type="region of interest" description="Disordered" evidence="1">
    <location>
        <begin position="1"/>
        <end position="26"/>
    </location>
</feature>
<accession>A0A4Y7SZD4</accession>
<proteinExistence type="predicted"/>
<keyword evidence="2" id="KW-0472">Membrane</keyword>
<organism evidence="3 4">
    <name type="scientific">Coprinellus micaceus</name>
    <name type="common">Glistening ink-cap mushroom</name>
    <name type="synonym">Coprinus micaceus</name>
    <dbReference type="NCBI Taxonomy" id="71717"/>
    <lineage>
        <taxon>Eukaryota</taxon>
        <taxon>Fungi</taxon>
        <taxon>Dikarya</taxon>
        <taxon>Basidiomycota</taxon>
        <taxon>Agaricomycotina</taxon>
        <taxon>Agaricomycetes</taxon>
        <taxon>Agaricomycetidae</taxon>
        <taxon>Agaricales</taxon>
        <taxon>Agaricineae</taxon>
        <taxon>Psathyrellaceae</taxon>
        <taxon>Coprinellus</taxon>
    </lineage>
</organism>
<dbReference type="EMBL" id="QPFP01000043">
    <property type="protein sequence ID" value="TEB26998.1"/>
    <property type="molecule type" value="Genomic_DNA"/>
</dbReference>
<dbReference type="AlphaFoldDB" id="A0A4Y7SZD4"/>
<keyword evidence="2" id="KW-1133">Transmembrane helix</keyword>
<feature type="transmembrane region" description="Helical" evidence="2">
    <location>
        <begin position="358"/>
        <end position="379"/>
    </location>
</feature>
<keyword evidence="4" id="KW-1185">Reference proteome</keyword>
<gene>
    <name evidence="3" type="ORF">FA13DRAFT_1776595</name>
</gene>
<feature type="compositionally biased region" description="Basic and acidic residues" evidence="1">
    <location>
        <begin position="1"/>
        <end position="17"/>
    </location>
</feature>
<reference evidence="3 4" key="1">
    <citation type="journal article" date="2019" name="Nat. Ecol. Evol.">
        <title>Megaphylogeny resolves global patterns of mushroom evolution.</title>
        <authorList>
            <person name="Varga T."/>
            <person name="Krizsan K."/>
            <person name="Foldi C."/>
            <person name="Dima B."/>
            <person name="Sanchez-Garcia M."/>
            <person name="Sanchez-Ramirez S."/>
            <person name="Szollosi G.J."/>
            <person name="Szarkandi J.G."/>
            <person name="Papp V."/>
            <person name="Albert L."/>
            <person name="Andreopoulos W."/>
            <person name="Angelini C."/>
            <person name="Antonin V."/>
            <person name="Barry K.W."/>
            <person name="Bougher N.L."/>
            <person name="Buchanan P."/>
            <person name="Buyck B."/>
            <person name="Bense V."/>
            <person name="Catcheside P."/>
            <person name="Chovatia M."/>
            <person name="Cooper J."/>
            <person name="Damon W."/>
            <person name="Desjardin D."/>
            <person name="Finy P."/>
            <person name="Geml J."/>
            <person name="Haridas S."/>
            <person name="Hughes K."/>
            <person name="Justo A."/>
            <person name="Karasinski D."/>
            <person name="Kautmanova I."/>
            <person name="Kiss B."/>
            <person name="Kocsube S."/>
            <person name="Kotiranta H."/>
            <person name="LaButti K.M."/>
            <person name="Lechner B.E."/>
            <person name="Liimatainen K."/>
            <person name="Lipzen A."/>
            <person name="Lukacs Z."/>
            <person name="Mihaltcheva S."/>
            <person name="Morgado L.N."/>
            <person name="Niskanen T."/>
            <person name="Noordeloos M.E."/>
            <person name="Ohm R.A."/>
            <person name="Ortiz-Santana B."/>
            <person name="Ovrebo C."/>
            <person name="Racz N."/>
            <person name="Riley R."/>
            <person name="Savchenko A."/>
            <person name="Shiryaev A."/>
            <person name="Soop K."/>
            <person name="Spirin V."/>
            <person name="Szebenyi C."/>
            <person name="Tomsovsky M."/>
            <person name="Tulloss R.E."/>
            <person name="Uehling J."/>
            <person name="Grigoriev I.V."/>
            <person name="Vagvolgyi C."/>
            <person name="Papp T."/>
            <person name="Martin F.M."/>
            <person name="Miettinen O."/>
            <person name="Hibbett D.S."/>
            <person name="Nagy L.G."/>
        </authorList>
    </citation>
    <scope>NUCLEOTIDE SEQUENCE [LARGE SCALE GENOMIC DNA]</scope>
    <source>
        <strain evidence="3 4">FP101781</strain>
    </source>
</reference>
<evidence type="ECO:0000313" key="3">
    <source>
        <dbReference type="EMBL" id="TEB26998.1"/>
    </source>
</evidence>
<dbReference type="STRING" id="71717.A0A4Y7SZD4"/>